<keyword evidence="2" id="KW-1185">Reference proteome</keyword>
<dbReference type="Proteomes" id="UP000829685">
    <property type="component" value="Unassembled WGS sequence"/>
</dbReference>
<proteinExistence type="predicted"/>
<sequence>MGTVCSPAVAFDPRLSASLCNEILRRGWDGATHRLGLPFEESTGKWWDTYGLECNATGVAGRLAPDLVDFHSARVIHPELESQANPLFGNFFYYLMAIALPEDFFGLPSLFVEEPDPNRYLLLCHAADVMSHPLGLIPWLLKPHSEVILERTVTAFRSLLKAIEERMPQSTGMASATRNKRTIFDIAQLAEKLVTSEQVSGNNFVVKILREIDRSIKSTVPSLQFIAPDLRIPGVHLMDQLFEGDRSDGTILLTTFPDGVWNPFPSPYTRPASGFSSGVWIAENEFESPSFDDTCRLLLLDQFLARTQHYAKSTDGFLLEQPMNQGEGLSAGLFQTSCGMEKWAEADQSNDMAEKYRLQYMR</sequence>
<dbReference type="EMBL" id="JAFIMR010000001">
    <property type="protein sequence ID" value="KAI1881750.1"/>
    <property type="molecule type" value="Genomic_DNA"/>
</dbReference>
<name>A0A9P9WYS2_9PEZI</name>
<accession>A0A9P9WYS2</accession>
<evidence type="ECO:0000313" key="1">
    <source>
        <dbReference type="EMBL" id="KAI1881750.1"/>
    </source>
</evidence>
<reference evidence="1" key="1">
    <citation type="submission" date="2021-03" db="EMBL/GenBank/DDBJ databases">
        <title>Revisited historic fungal species revealed as producer of novel bioactive compounds through whole genome sequencing and comparative genomics.</title>
        <authorList>
            <person name="Vignolle G.A."/>
            <person name="Hochenegger N."/>
            <person name="Mach R.L."/>
            <person name="Mach-Aigner A.R."/>
            <person name="Javad Rahimi M."/>
            <person name="Salim K.A."/>
            <person name="Chan C.M."/>
            <person name="Lim L.B.L."/>
            <person name="Cai F."/>
            <person name="Druzhinina I.S."/>
            <person name="U'Ren J.M."/>
            <person name="Derntl C."/>
        </authorList>
    </citation>
    <scope>NUCLEOTIDE SEQUENCE</scope>
    <source>
        <strain evidence="1">TUCIM 5799</strain>
    </source>
</reference>
<comment type="caution">
    <text evidence="1">The sequence shown here is derived from an EMBL/GenBank/DDBJ whole genome shotgun (WGS) entry which is preliminary data.</text>
</comment>
<organism evidence="1 2">
    <name type="scientific">Neoarthrinium moseri</name>
    <dbReference type="NCBI Taxonomy" id="1658444"/>
    <lineage>
        <taxon>Eukaryota</taxon>
        <taxon>Fungi</taxon>
        <taxon>Dikarya</taxon>
        <taxon>Ascomycota</taxon>
        <taxon>Pezizomycotina</taxon>
        <taxon>Sordariomycetes</taxon>
        <taxon>Xylariomycetidae</taxon>
        <taxon>Amphisphaeriales</taxon>
        <taxon>Apiosporaceae</taxon>
        <taxon>Neoarthrinium</taxon>
    </lineage>
</organism>
<evidence type="ECO:0000313" key="2">
    <source>
        <dbReference type="Proteomes" id="UP000829685"/>
    </source>
</evidence>
<protein>
    <submittedName>
        <fullName evidence="1">Uncharacterized protein</fullName>
    </submittedName>
</protein>
<gene>
    <name evidence="1" type="ORF">JX265_000576</name>
</gene>
<dbReference type="AlphaFoldDB" id="A0A9P9WYS2"/>